<dbReference type="InterPro" id="IPR008023">
    <property type="entry name" value="DUF748"/>
</dbReference>
<evidence type="ECO:0000313" key="2">
    <source>
        <dbReference type="Proteomes" id="UP000188273"/>
    </source>
</evidence>
<dbReference type="AlphaFoldDB" id="A0A1Q2HMA7"/>
<dbReference type="RefSeq" id="WP_077538639.1">
    <property type="nucleotide sequence ID" value="NZ_CP019633.1"/>
</dbReference>
<proteinExistence type="predicted"/>
<keyword evidence="2" id="KW-1185">Reference proteome</keyword>
<reference evidence="2" key="1">
    <citation type="submission" date="2017-02" db="EMBL/GenBank/DDBJ databases">
        <title>Comparative genomics and description of representatives of a novel lineage of planctomycetes thriving in anoxic sediments.</title>
        <authorList>
            <person name="Spring S."/>
            <person name="Bunk B."/>
            <person name="Sproer C."/>
            <person name="Klenk H.-P."/>
        </authorList>
    </citation>
    <scope>NUCLEOTIDE SEQUENCE [LARGE SCALE GENOMIC DNA]</scope>
    <source>
        <strain evidence="2">L21-RPul-D3</strain>
    </source>
</reference>
<gene>
    <name evidence="1" type="ORF">L21SP3_00171</name>
</gene>
<evidence type="ECO:0000313" key="1">
    <source>
        <dbReference type="EMBL" id="AQQ08395.1"/>
    </source>
</evidence>
<dbReference type="KEGG" id="pbu:L21SP3_00171"/>
<protein>
    <recommendedName>
        <fullName evidence="3">AsmA domain-containing protein</fullName>
    </recommendedName>
</protein>
<dbReference type="STRING" id="1940790.L21SP3_00171"/>
<accession>A0A1Q2HMA7</accession>
<dbReference type="OrthoDB" id="196129at2"/>
<dbReference type="EMBL" id="CP019633">
    <property type="protein sequence ID" value="AQQ08395.1"/>
    <property type="molecule type" value="Genomic_DNA"/>
</dbReference>
<name>A0A1Q2HMA7_9BACT</name>
<sequence length="331" mass="34948">MAEKEKKKAKKSNMLRKLLIAVLVVILLISVLFSFFGERAATVAAEKAGTKALGVGVDIDAITFSLMGGEGKINGLTVDNPEGYKLDYAMKMGQGDIAVDTGSLLSDEVHIKKLHFDGLHINFESRGFKSNFQTITENMKPAEGEKKPEEEKPAEKGKKQVVVDKLIISNAKVTVKLIDLPVGDMDKMTFTLPRIEMEDVGKDKKLSFAELTKIIFGTITETIMQKGKGIIPTGVLDSLGGSFKGAAGVLGDLGQGVFGSVSGIAGEGGKKVGEAVEGSKKAVEGVVEGGKKALEGAAKTGENIGKEAGKIVEGIGGMFGGDKKEEEEKAE</sequence>
<evidence type="ECO:0008006" key="3">
    <source>
        <dbReference type="Google" id="ProtNLM"/>
    </source>
</evidence>
<organism evidence="1 2">
    <name type="scientific">Sedimentisphaera cyanobacteriorum</name>
    <dbReference type="NCBI Taxonomy" id="1940790"/>
    <lineage>
        <taxon>Bacteria</taxon>
        <taxon>Pseudomonadati</taxon>
        <taxon>Planctomycetota</taxon>
        <taxon>Phycisphaerae</taxon>
        <taxon>Sedimentisphaerales</taxon>
        <taxon>Sedimentisphaeraceae</taxon>
        <taxon>Sedimentisphaera</taxon>
    </lineage>
</organism>
<dbReference type="Proteomes" id="UP000188273">
    <property type="component" value="Chromosome"/>
</dbReference>
<dbReference type="Pfam" id="PF05359">
    <property type="entry name" value="DUF748"/>
    <property type="match status" value="1"/>
</dbReference>